<proteinExistence type="predicted"/>
<dbReference type="NCBIfam" id="TIGR00277">
    <property type="entry name" value="HDIG"/>
    <property type="match status" value="1"/>
</dbReference>
<dbReference type="PANTHER" id="PTHR43155">
    <property type="entry name" value="CYCLIC DI-GMP PHOSPHODIESTERASE PA4108-RELATED"/>
    <property type="match status" value="1"/>
</dbReference>
<accession>X1THH7</accession>
<dbReference type="InterPro" id="IPR003607">
    <property type="entry name" value="HD/PDEase_dom"/>
</dbReference>
<gene>
    <name evidence="3" type="ORF">S12H4_12986</name>
</gene>
<evidence type="ECO:0000313" key="3">
    <source>
        <dbReference type="EMBL" id="GAI87010.1"/>
    </source>
</evidence>
<feature type="domain" description="HD" evidence="1">
    <location>
        <begin position="15"/>
        <end position="137"/>
    </location>
</feature>
<dbReference type="PANTHER" id="PTHR43155:SF2">
    <property type="entry name" value="CYCLIC DI-GMP PHOSPHODIESTERASE PA4108"/>
    <property type="match status" value="1"/>
</dbReference>
<name>X1THH7_9ZZZZ</name>
<comment type="caution">
    <text evidence="3">The sequence shown here is derived from an EMBL/GenBank/DDBJ whole genome shotgun (WGS) entry which is preliminary data.</text>
</comment>
<dbReference type="SMART" id="SM00471">
    <property type="entry name" value="HDc"/>
    <property type="match status" value="1"/>
</dbReference>
<evidence type="ECO:0000259" key="1">
    <source>
        <dbReference type="PROSITE" id="PS51831"/>
    </source>
</evidence>
<dbReference type="PROSITE" id="PS51831">
    <property type="entry name" value="HD"/>
    <property type="match status" value="1"/>
</dbReference>
<feature type="domain" description="HD-GYP" evidence="2">
    <location>
        <begin position="1"/>
        <end position="188"/>
    </location>
</feature>
<evidence type="ECO:0000259" key="2">
    <source>
        <dbReference type="PROSITE" id="PS51832"/>
    </source>
</evidence>
<dbReference type="SUPFAM" id="SSF109604">
    <property type="entry name" value="HD-domain/PDEase-like"/>
    <property type="match status" value="1"/>
</dbReference>
<dbReference type="CDD" id="cd00077">
    <property type="entry name" value="HDc"/>
    <property type="match status" value="1"/>
</dbReference>
<reference evidence="3" key="1">
    <citation type="journal article" date="2014" name="Front. Microbiol.">
        <title>High frequency of phylogenetically diverse reductive dehalogenase-homologous genes in deep subseafloor sedimentary metagenomes.</title>
        <authorList>
            <person name="Kawai M."/>
            <person name="Futagami T."/>
            <person name="Toyoda A."/>
            <person name="Takaki Y."/>
            <person name="Nishi S."/>
            <person name="Hori S."/>
            <person name="Arai W."/>
            <person name="Tsubouchi T."/>
            <person name="Morono Y."/>
            <person name="Uchiyama I."/>
            <person name="Ito T."/>
            <person name="Fujiyama A."/>
            <person name="Inagaki F."/>
            <person name="Takami H."/>
        </authorList>
    </citation>
    <scope>NUCLEOTIDE SEQUENCE</scope>
    <source>
        <strain evidence="3">Expedition CK06-06</strain>
    </source>
</reference>
<dbReference type="AlphaFoldDB" id="X1THH7"/>
<dbReference type="InterPro" id="IPR037522">
    <property type="entry name" value="HD_GYP_dom"/>
</dbReference>
<dbReference type="PROSITE" id="PS51832">
    <property type="entry name" value="HD_GYP"/>
    <property type="match status" value="1"/>
</dbReference>
<dbReference type="Pfam" id="PF13487">
    <property type="entry name" value="HD_5"/>
    <property type="match status" value="1"/>
</dbReference>
<protein>
    <submittedName>
        <fullName evidence="3">Uncharacterized protein</fullName>
    </submittedName>
</protein>
<sequence length="188" mass="20626">IYALAATVDAKDRYTYGHSKKVSKYAMDIAEALGYSSEGIEGIRAAALLHDIGKIGITDQLLTKREPLVPEEQELIRAHPNLGVAILKHVDSLKDCIAAVQYHHERYDGTGYPTGLKGNNIPLDARILAVADSYDAMTSERPYRPEKATKEQALEELKRCAGTQFDPVIVDAFVNLSTQDSNVAEKAI</sequence>
<organism evidence="3">
    <name type="scientific">marine sediment metagenome</name>
    <dbReference type="NCBI Taxonomy" id="412755"/>
    <lineage>
        <taxon>unclassified sequences</taxon>
        <taxon>metagenomes</taxon>
        <taxon>ecological metagenomes</taxon>
    </lineage>
</organism>
<dbReference type="InterPro" id="IPR006675">
    <property type="entry name" value="HDIG_dom"/>
</dbReference>
<feature type="non-terminal residue" evidence="3">
    <location>
        <position position="1"/>
    </location>
</feature>
<dbReference type="EMBL" id="BARW01006193">
    <property type="protein sequence ID" value="GAI87010.1"/>
    <property type="molecule type" value="Genomic_DNA"/>
</dbReference>
<dbReference type="Gene3D" id="1.10.3210.10">
    <property type="entry name" value="Hypothetical protein af1432"/>
    <property type="match status" value="1"/>
</dbReference>
<dbReference type="InterPro" id="IPR006674">
    <property type="entry name" value="HD_domain"/>
</dbReference>